<name>A0A9P4QU61_9PLEO</name>
<reference evidence="4" key="1">
    <citation type="journal article" date="2020" name="Stud. Mycol.">
        <title>101 Dothideomycetes genomes: a test case for predicting lifestyles and emergence of pathogens.</title>
        <authorList>
            <person name="Haridas S."/>
            <person name="Albert R."/>
            <person name="Binder M."/>
            <person name="Bloem J."/>
            <person name="Labutti K."/>
            <person name="Salamov A."/>
            <person name="Andreopoulos B."/>
            <person name="Baker S."/>
            <person name="Barry K."/>
            <person name="Bills G."/>
            <person name="Bluhm B."/>
            <person name="Cannon C."/>
            <person name="Castanera R."/>
            <person name="Culley D."/>
            <person name="Daum C."/>
            <person name="Ezra D."/>
            <person name="Gonzalez J."/>
            <person name="Henrissat B."/>
            <person name="Kuo A."/>
            <person name="Liang C."/>
            <person name="Lipzen A."/>
            <person name="Lutzoni F."/>
            <person name="Magnuson J."/>
            <person name="Mondo S."/>
            <person name="Nolan M."/>
            <person name="Ohm R."/>
            <person name="Pangilinan J."/>
            <person name="Park H.-J."/>
            <person name="Ramirez L."/>
            <person name="Alfaro M."/>
            <person name="Sun H."/>
            <person name="Tritt A."/>
            <person name="Yoshinaga Y."/>
            <person name="Zwiers L.-H."/>
            <person name="Turgeon B."/>
            <person name="Goodwin S."/>
            <person name="Spatafora J."/>
            <person name="Crous P."/>
            <person name="Grigoriev I."/>
        </authorList>
    </citation>
    <scope>NUCLEOTIDE SEQUENCE</scope>
    <source>
        <strain evidence="4">CBS 125425</strain>
    </source>
</reference>
<gene>
    <name evidence="4" type="ORF">EJ04DRAFT_553012</name>
</gene>
<dbReference type="EMBL" id="ML996154">
    <property type="protein sequence ID" value="KAF2733938.1"/>
    <property type="molecule type" value="Genomic_DNA"/>
</dbReference>
<dbReference type="Proteomes" id="UP000799444">
    <property type="component" value="Unassembled WGS sequence"/>
</dbReference>
<evidence type="ECO:0000256" key="2">
    <source>
        <dbReference type="SAM" id="MobiDB-lite"/>
    </source>
</evidence>
<comment type="caution">
    <text evidence="4">The sequence shown here is derived from an EMBL/GenBank/DDBJ whole genome shotgun (WGS) entry which is preliminary data.</text>
</comment>
<protein>
    <recommendedName>
        <fullName evidence="3">DUF7708 domain-containing protein</fullName>
    </recommendedName>
</protein>
<evidence type="ECO:0000313" key="5">
    <source>
        <dbReference type="Proteomes" id="UP000799444"/>
    </source>
</evidence>
<dbReference type="PANTHER" id="PTHR40619:SF3">
    <property type="entry name" value="FUNGAL STAND N-TERMINAL GOODBYE DOMAIN-CONTAINING PROTEIN"/>
    <property type="match status" value="1"/>
</dbReference>
<organism evidence="4 5">
    <name type="scientific">Polyplosphaeria fusca</name>
    <dbReference type="NCBI Taxonomy" id="682080"/>
    <lineage>
        <taxon>Eukaryota</taxon>
        <taxon>Fungi</taxon>
        <taxon>Dikarya</taxon>
        <taxon>Ascomycota</taxon>
        <taxon>Pezizomycotina</taxon>
        <taxon>Dothideomycetes</taxon>
        <taxon>Pleosporomycetidae</taxon>
        <taxon>Pleosporales</taxon>
        <taxon>Tetraplosphaeriaceae</taxon>
        <taxon>Polyplosphaeria</taxon>
    </lineage>
</organism>
<accession>A0A9P4QU61</accession>
<sequence length="650" mass="74524">MAHTTESRANTIPRPSEQPPEVDYLQNRQDDYQSPFDVGRQEFIPQPVRTRTVSWDLAPPREDQQQLVATTESFARAVERLKKKKGKESDVAKFNFKDVQNWTDVNQIVRDEEKKYYQDDTVSGKVRKFFRKVGDNGKSIQSFVGLLPDGNYKTLCGGLTLILTGMATHSEIREKMTELMNELPDDIEDSEDYARMYGGSKLLRQRVEDLYVDILSALEYIVKWYTQGTARHVRDSLLKNQNYSQLVDIKIRDIQASRMRFEKATRKFLHKRMQIVSATVLDTHGVVQSSHDGLVRIEGSLEDAKKGAQETTQSLIRRMSGLESQVMNGFQRVLADHTRNAKWQKEVDVLREDKRKLLEEKRDTEKLIAELKSRVNQTSYMPKDLAKLLELDLPSDGHRDDVESVHTTGLNETLEFQQRARWIAEHERFQQFLNWLSSDESSLLLAQGNTERAPLSPMSFLTSLLFQKLEEGRNVLVLPFFCGIHRGSRFHDSDELSGPLIWARALLAQMLSLKKIDWSEGNDGLAYLSLTPGEAKKLANGSFSTYLKLICNLLTIFKRRFNAIFVLIDGLDWYDLTWEKEIKRMVRSFLRLVEGDDVTGTVGVLKVFLTTGSHANEWPKPNDNATVIDMPDEIDGEGDSFDILESIDSD</sequence>
<evidence type="ECO:0000259" key="3">
    <source>
        <dbReference type="Pfam" id="PF24809"/>
    </source>
</evidence>
<dbReference type="AlphaFoldDB" id="A0A9P4QU61"/>
<feature type="region of interest" description="Disordered" evidence="2">
    <location>
        <begin position="1"/>
        <end position="41"/>
    </location>
</feature>
<feature type="domain" description="DUF7708" evidence="3">
    <location>
        <begin position="155"/>
        <end position="243"/>
    </location>
</feature>
<dbReference type="PANTHER" id="PTHR40619">
    <property type="entry name" value="FUNGAL STAND N-TERMINAL GOODBYE DOMAIN-CONTAINING PROTEIN"/>
    <property type="match status" value="1"/>
</dbReference>
<evidence type="ECO:0000313" key="4">
    <source>
        <dbReference type="EMBL" id="KAF2733938.1"/>
    </source>
</evidence>
<dbReference type="InterPro" id="IPR056125">
    <property type="entry name" value="DUF7708"/>
</dbReference>
<evidence type="ECO:0000256" key="1">
    <source>
        <dbReference type="SAM" id="Coils"/>
    </source>
</evidence>
<dbReference type="OrthoDB" id="5419927at2759"/>
<dbReference type="Pfam" id="PF24809">
    <property type="entry name" value="DUF7708"/>
    <property type="match status" value="1"/>
</dbReference>
<proteinExistence type="predicted"/>
<keyword evidence="1" id="KW-0175">Coiled coil</keyword>
<keyword evidence="5" id="KW-1185">Reference proteome</keyword>
<feature type="coiled-coil region" evidence="1">
    <location>
        <begin position="340"/>
        <end position="374"/>
    </location>
</feature>